<comment type="caution">
    <text evidence="2">The sequence shown here is derived from an EMBL/GenBank/DDBJ whole genome shotgun (WGS) entry which is preliminary data.</text>
</comment>
<dbReference type="InterPro" id="IPR006837">
    <property type="entry name" value="Divergent_DAC"/>
</dbReference>
<evidence type="ECO:0000313" key="3">
    <source>
        <dbReference type="Proteomes" id="UP000188820"/>
    </source>
</evidence>
<feature type="chain" id="PRO_5045618688" description="Divergent polysaccharide deacetylase family protein" evidence="1">
    <location>
        <begin position="34"/>
        <end position="286"/>
    </location>
</feature>
<accession>A0ABX3KY38</accession>
<organism evidence="2 3">
    <name type="scientific">Rodentibacter caecimuris</name>
    <dbReference type="NCBI Taxonomy" id="1796644"/>
    <lineage>
        <taxon>Bacteria</taxon>
        <taxon>Pseudomonadati</taxon>
        <taxon>Pseudomonadota</taxon>
        <taxon>Gammaproteobacteria</taxon>
        <taxon>Pasteurellales</taxon>
        <taxon>Pasteurellaceae</taxon>
        <taxon>Rodentibacter</taxon>
    </lineage>
</organism>
<dbReference type="InterPro" id="IPR011330">
    <property type="entry name" value="Glyco_hydro/deAcase_b/a-brl"/>
</dbReference>
<evidence type="ECO:0000256" key="1">
    <source>
        <dbReference type="SAM" id="SignalP"/>
    </source>
</evidence>
<name>A0ABX3KY38_9PAST</name>
<dbReference type="Pfam" id="PF04748">
    <property type="entry name" value="Polysacc_deac_2"/>
    <property type="match status" value="1"/>
</dbReference>
<dbReference type="SUPFAM" id="SSF88713">
    <property type="entry name" value="Glycoside hydrolase/deacetylase"/>
    <property type="match status" value="1"/>
</dbReference>
<evidence type="ECO:0000313" key="2">
    <source>
        <dbReference type="EMBL" id="OOF70060.1"/>
    </source>
</evidence>
<dbReference type="PANTHER" id="PTHR30105:SF2">
    <property type="entry name" value="DIVERGENT POLYSACCHARIDE DEACETYLASE SUPERFAMILY"/>
    <property type="match status" value="1"/>
</dbReference>
<dbReference type="CDD" id="cd10936">
    <property type="entry name" value="CE4_DAC2"/>
    <property type="match status" value="1"/>
</dbReference>
<proteinExistence type="predicted"/>
<keyword evidence="3" id="KW-1185">Reference proteome</keyword>
<dbReference type="Proteomes" id="UP000188820">
    <property type="component" value="Unassembled WGS sequence"/>
</dbReference>
<reference evidence="2 3" key="1">
    <citation type="submission" date="2016-10" db="EMBL/GenBank/DDBJ databases">
        <title>Rodentibacter gen. nov. and new species.</title>
        <authorList>
            <person name="Christensen H."/>
        </authorList>
    </citation>
    <scope>NUCLEOTIDE SEQUENCE [LARGE SCALE GENOMIC DNA]</scope>
    <source>
        <strain evidence="2 3">1998236014</strain>
    </source>
</reference>
<feature type="signal peptide" evidence="1">
    <location>
        <begin position="1"/>
        <end position="33"/>
    </location>
</feature>
<dbReference type="PANTHER" id="PTHR30105">
    <property type="entry name" value="UNCHARACTERIZED YIBQ-RELATED"/>
    <property type="match status" value="1"/>
</dbReference>
<gene>
    <name evidence="2" type="ORF">BKG89_04540</name>
</gene>
<protein>
    <recommendedName>
        <fullName evidence="4">Divergent polysaccharide deacetylase family protein</fullName>
    </recommendedName>
</protein>
<sequence length="286" mass="31353">MMKHRFFISIKSAVKNFSVFGLLGILSSLSVDAAKLAIVIDDIGYRPKDDAAIFAMPKEISTAIIPVAPYAGQRNKQAQQQGRDVLIHLPMQPLGHQKIEDGGLTLGMTQDQVRERIKKAKSIVSAAIGLNNHMGSAATADDALMTNLMTVLREQYLFFLDSRTIGRSVAGKIAKQQGVKALERHIFLDDSDVYADVQDQFQAAVQYARKHGTAIAIGHPRKNTIAVLQQGLQNLPPDIQLVGMGSLWRNEKVISPKPFILIFNNIPAPTSIAPFEAIPLLRGIPR</sequence>
<evidence type="ECO:0008006" key="4">
    <source>
        <dbReference type="Google" id="ProtNLM"/>
    </source>
</evidence>
<keyword evidence="1" id="KW-0732">Signal</keyword>
<dbReference type="Gene3D" id="3.20.20.370">
    <property type="entry name" value="Glycoside hydrolase/deacetylase"/>
    <property type="match status" value="1"/>
</dbReference>
<dbReference type="EMBL" id="MLAA01000016">
    <property type="protein sequence ID" value="OOF70060.1"/>
    <property type="molecule type" value="Genomic_DNA"/>
</dbReference>